<dbReference type="SUPFAM" id="SSF52402">
    <property type="entry name" value="Adenine nucleotide alpha hydrolases-like"/>
    <property type="match status" value="1"/>
</dbReference>
<evidence type="ECO:0000256" key="1">
    <source>
        <dbReference type="ARBA" id="ARBA00005187"/>
    </source>
</evidence>
<evidence type="ECO:0000256" key="3">
    <source>
        <dbReference type="ARBA" id="ARBA00012737"/>
    </source>
</evidence>
<dbReference type="EC" id="6.3.5.4" evidence="3"/>
<protein>
    <recommendedName>
        <fullName evidence="3">asparagine synthase (glutamine-hydrolyzing)</fullName>
        <ecNumber evidence="3">6.3.5.4</ecNumber>
    </recommendedName>
</protein>
<dbReference type="InterPro" id="IPR029055">
    <property type="entry name" value="Ntn_hydrolases_N"/>
</dbReference>
<dbReference type="Gene3D" id="3.40.50.620">
    <property type="entry name" value="HUPs"/>
    <property type="match status" value="1"/>
</dbReference>
<feature type="domain" description="Glutamine amidotransferase type-2" evidence="8">
    <location>
        <begin position="2"/>
        <end position="219"/>
    </location>
</feature>
<keyword evidence="10" id="KW-1185">Reference proteome</keyword>
<dbReference type="InterPro" id="IPR051786">
    <property type="entry name" value="ASN_synthetase/amidase"/>
</dbReference>
<keyword evidence="6" id="KW-0315">Glutamine amidotransferase</keyword>
<dbReference type="PANTHER" id="PTHR43284:SF1">
    <property type="entry name" value="ASPARAGINE SYNTHETASE"/>
    <property type="match status" value="1"/>
</dbReference>
<dbReference type="Pfam" id="PF13537">
    <property type="entry name" value="GATase_7"/>
    <property type="match status" value="1"/>
</dbReference>
<dbReference type="PANTHER" id="PTHR43284">
    <property type="entry name" value="ASPARAGINE SYNTHETASE (GLUTAMINE-HYDROLYZING)"/>
    <property type="match status" value="1"/>
</dbReference>
<comment type="catalytic activity">
    <reaction evidence="7">
        <text>L-aspartate + L-glutamine + ATP + H2O = L-asparagine + L-glutamate + AMP + diphosphate + H(+)</text>
        <dbReference type="Rhea" id="RHEA:12228"/>
        <dbReference type="ChEBI" id="CHEBI:15377"/>
        <dbReference type="ChEBI" id="CHEBI:15378"/>
        <dbReference type="ChEBI" id="CHEBI:29985"/>
        <dbReference type="ChEBI" id="CHEBI:29991"/>
        <dbReference type="ChEBI" id="CHEBI:30616"/>
        <dbReference type="ChEBI" id="CHEBI:33019"/>
        <dbReference type="ChEBI" id="CHEBI:58048"/>
        <dbReference type="ChEBI" id="CHEBI:58359"/>
        <dbReference type="ChEBI" id="CHEBI:456215"/>
        <dbReference type="EC" id="6.3.5.4"/>
    </reaction>
</comment>
<evidence type="ECO:0000313" key="9">
    <source>
        <dbReference type="EMBL" id="GGC53650.1"/>
    </source>
</evidence>
<reference evidence="10" key="1">
    <citation type="journal article" date="2019" name="Int. J. Syst. Evol. Microbiol.">
        <title>The Global Catalogue of Microorganisms (GCM) 10K type strain sequencing project: providing services to taxonomists for standard genome sequencing and annotation.</title>
        <authorList>
            <consortium name="The Broad Institute Genomics Platform"/>
            <consortium name="The Broad Institute Genome Sequencing Center for Infectious Disease"/>
            <person name="Wu L."/>
            <person name="Ma J."/>
        </authorList>
    </citation>
    <scope>NUCLEOTIDE SEQUENCE [LARGE SCALE GENOMIC DNA]</scope>
    <source>
        <strain evidence="10">CGMCC 1.12479</strain>
    </source>
</reference>
<dbReference type="RefSeq" id="WP_188444413.1">
    <property type="nucleotide sequence ID" value="NZ_BMFD01000022.1"/>
</dbReference>
<evidence type="ECO:0000256" key="4">
    <source>
        <dbReference type="ARBA" id="ARBA00022741"/>
    </source>
</evidence>
<dbReference type="InterPro" id="IPR014729">
    <property type="entry name" value="Rossmann-like_a/b/a_fold"/>
</dbReference>
<dbReference type="Pfam" id="PF00733">
    <property type="entry name" value="Asn_synthase"/>
    <property type="match status" value="1"/>
</dbReference>
<comment type="caution">
    <text evidence="9">The sequence shown here is derived from an EMBL/GenBank/DDBJ whole genome shotgun (WGS) entry which is preliminary data.</text>
</comment>
<dbReference type="InterPro" id="IPR006426">
    <property type="entry name" value="Asn_synth_AEB"/>
</dbReference>
<dbReference type="CDD" id="cd01991">
    <property type="entry name" value="Asn_synthase_B_C"/>
    <property type="match status" value="1"/>
</dbReference>
<accession>A0ABQ1N4S3</accession>
<keyword evidence="5" id="KW-0067">ATP-binding</keyword>
<dbReference type="PROSITE" id="PS51278">
    <property type="entry name" value="GATASE_TYPE_2"/>
    <property type="match status" value="1"/>
</dbReference>
<proteinExistence type="inferred from homology"/>
<dbReference type="InterPro" id="IPR033738">
    <property type="entry name" value="AsnB_N"/>
</dbReference>
<evidence type="ECO:0000256" key="2">
    <source>
        <dbReference type="ARBA" id="ARBA00005752"/>
    </source>
</evidence>
<name>A0ABQ1N4S3_9BACT</name>
<dbReference type="InterPro" id="IPR017932">
    <property type="entry name" value="GATase_2_dom"/>
</dbReference>
<dbReference type="SUPFAM" id="SSF56235">
    <property type="entry name" value="N-terminal nucleophile aminohydrolases (Ntn hydrolases)"/>
    <property type="match status" value="1"/>
</dbReference>
<dbReference type="InterPro" id="IPR001962">
    <property type="entry name" value="Asn_synthase"/>
</dbReference>
<evidence type="ECO:0000256" key="7">
    <source>
        <dbReference type="ARBA" id="ARBA00048741"/>
    </source>
</evidence>
<evidence type="ECO:0000256" key="6">
    <source>
        <dbReference type="ARBA" id="ARBA00022962"/>
    </source>
</evidence>
<dbReference type="PIRSF" id="PIRSF001589">
    <property type="entry name" value="Asn_synthetase_glu-h"/>
    <property type="match status" value="1"/>
</dbReference>
<comment type="pathway">
    <text evidence="1">Amino-acid biosynthesis; L-asparagine biosynthesis; L-asparagine from L-aspartate (L-Gln route): step 1/1.</text>
</comment>
<keyword evidence="4" id="KW-0547">Nucleotide-binding</keyword>
<gene>
    <name evidence="9" type="ORF">GCM10010993_35080</name>
</gene>
<organism evidence="9 10">
    <name type="scientific">Belliella aquatica</name>
    <dbReference type="NCBI Taxonomy" id="1323734"/>
    <lineage>
        <taxon>Bacteria</taxon>
        <taxon>Pseudomonadati</taxon>
        <taxon>Bacteroidota</taxon>
        <taxon>Cytophagia</taxon>
        <taxon>Cytophagales</taxon>
        <taxon>Cyclobacteriaceae</taxon>
        <taxon>Belliella</taxon>
    </lineage>
</organism>
<evidence type="ECO:0000259" key="8">
    <source>
        <dbReference type="PROSITE" id="PS51278"/>
    </source>
</evidence>
<dbReference type="NCBIfam" id="TIGR01536">
    <property type="entry name" value="asn_synth_AEB"/>
    <property type="match status" value="1"/>
</dbReference>
<dbReference type="CDD" id="cd00712">
    <property type="entry name" value="AsnB"/>
    <property type="match status" value="1"/>
</dbReference>
<evidence type="ECO:0000313" key="10">
    <source>
        <dbReference type="Proteomes" id="UP000635885"/>
    </source>
</evidence>
<dbReference type="EMBL" id="BMFD01000022">
    <property type="protein sequence ID" value="GGC53650.1"/>
    <property type="molecule type" value="Genomic_DNA"/>
</dbReference>
<dbReference type="Gene3D" id="3.60.20.10">
    <property type="entry name" value="Glutamine Phosphoribosylpyrophosphate, subunit 1, domain 1"/>
    <property type="match status" value="1"/>
</dbReference>
<sequence>MCGINGFIVLEDDLPDEKKLDLRVDLREMNALIAHRGPDSDGFFIKDHVGLGFRRLSIIDLSIEADQPMVNNDLGLAIIFNGEIYNYLEIKEALLQKGYSFKTESDTEVILNAYKAYGAECVKHFNGMWAFVIYDFHSKKIFCSRDRFGVKPFYYCIQDDVLFFSSELKALHAVCNLKNANHAKVYEYLAYGYRVNDGETFFENCFELLPGNNLIVLNGKIDIQRYWELRENQYQHNPNITLEQEYSALFEDAVKIRFRSDVPVGILLSGGLDSTAITKVTDRLIGSGALDQKVTQAYIASFPNFEDDETTIAKEFIKTCDHIQLKEMMIEKKELVVDFEKKLAELDHPLGSFASLAHNNIMNMCKKEGVKVVLNGQGSDEAYAGYIQYISGIFLISVLMNSPKAFLKEYRALRDVNGYSRGFLFSQMFKALINQSRASFLRAKYQEKSIEVLDRGFVKINKKHFKNSYSFSLKEDSFNKYLLHQINHQGINTILHYEDISSMNKSIEIRSPFMDYRLMEFAFSIPSAYKFSEGVTKVIQRNTIGKDLPKSITENRKKIGFKTPFLDYLKSDEGFRKMIFEILDRESFTRRKIWHAAEIRQRFEDVGKNKEFPYWRIINLEIWASAYGIQNL</sequence>
<evidence type="ECO:0000256" key="5">
    <source>
        <dbReference type="ARBA" id="ARBA00022840"/>
    </source>
</evidence>
<comment type="similarity">
    <text evidence="2">Belongs to the asparagine synthetase family.</text>
</comment>
<dbReference type="Proteomes" id="UP000635885">
    <property type="component" value="Unassembled WGS sequence"/>
</dbReference>